<feature type="region of interest" description="Disordered" evidence="1">
    <location>
        <begin position="1"/>
        <end position="38"/>
    </location>
</feature>
<evidence type="ECO:0000313" key="4">
    <source>
        <dbReference type="Proteomes" id="UP000652761"/>
    </source>
</evidence>
<dbReference type="EMBL" id="NMUH01002281">
    <property type="protein sequence ID" value="MQL99016.1"/>
    <property type="molecule type" value="Genomic_DNA"/>
</dbReference>
<evidence type="ECO:0000259" key="2">
    <source>
        <dbReference type="Pfam" id="PF03732"/>
    </source>
</evidence>
<organism evidence="3 4">
    <name type="scientific">Colocasia esculenta</name>
    <name type="common">Wild taro</name>
    <name type="synonym">Arum esculentum</name>
    <dbReference type="NCBI Taxonomy" id="4460"/>
    <lineage>
        <taxon>Eukaryota</taxon>
        <taxon>Viridiplantae</taxon>
        <taxon>Streptophyta</taxon>
        <taxon>Embryophyta</taxon>
        <taxon>Tracheophyta</taxon>
        <taxon>Spermatophyta</taxon>
        <taxon>Magnoliopsida</taxon>
        <taxon>Liliopsida</taxon>
        <taxon>Araceae</taxon>
        <taxon>Aroideae</taxon>
        <taxon>Colocasieae</taxon>
        <taxon>Colocasia</taxon>
    </lineage>
</organism>
<gene>
    <name evidence="3" type="ORF">Taro_031733</name>
</gene>
<evidence type="ECO:0000256" key="1">
    <source>
        <dbReference type="SAM" id="MobiDB-lite"/>
    </source>
</evidence>
<evidence type="ECO:0000313" key="3">
    <source>
        <dbReference type="EMBL" id="MQL99016.1"/>
    </source>
</evidence>
<dbReference type="AlphaFoldDB" id="A0A843VVE8"/>
<name>A0A843VVE8_COLES</name>
<comment type="caution">
    <text evidence="3">The sequence shown here is derived from an EMBL/GenBank/DDBJ whole genome shotgun (WGS) entry which is preliminary data.</text>
</comment>
<accession>A0A843VVE8</accession>
<sequence>MASRGRRGGASAREDEQRREEQAEQRSPAPHGLVLPPPPPVDYGVFMQGLVQAMQTQAHTQAALQAQLEAQERADVLWASLLRTRFEDGAIDVAWDEFVRLFRAKFVPEHVQDRMEQEFLSLTQGSMTVLEYEARFAELSKYAPHIVTDERRKAKMFAMGLKPSLRMRLVAFDHRTLDEALSAACRQEGEMQ</sequence>
<dbReference type="Proteomes" id="UP000652761">
    <property type="component" value="Unassembled WGS sequence"/>
</dbReference>
<dbReference type="InterPro" id="IPR005162">
    <property type="entry name" value="Retrotrans_gag_dom"/>
</dbReference>
<feature type="domain" description="Retrotransposon gag" evidence="2">
    <location>
        <begin position="71"/>
        <end position="163"/>
    </location>
</feature>
<protein>
    <recommendedName>
        <fullName evidence="2">Retrotransposon gag domain-containing protein</fullName>
    </recommendedName>
</protein>
<feature type="compositionally biased region" description="Basic and acidic residues" evidence="1">
    <location>
        <begin position="12"/>
        <end position="24"/>
    </location>
</feature>
<dbReference type="Pfam" id="PF03732">
    <property type="entry name" value="Retrotrans_gag"/>
    <property type="match status" value="1"/>
</dbReference>
<proteinExistence type="predicted"/>
<dbReference type="OrthoDB" id="1732768at2759"/>
<keyword evidence="4" id="KW-1185">Reference proteome</keyword>
<reference evidence="3" key="1">
    <citation type="submission" date="2017-07" db="EMBL/GenBank/DDBJ databases">
        <title>Taro Niue Genome Assembly and Annotation.</title>
        <authorList>
            <person name="Atibalentja N."/>
            <person name="Keating K."/>
            <person name="Fields C.J."/>
        </authorList>
    </citation>
    <scope>NUCLEOTIDE SEQUENCE</scope>
    <source>
        <strain evidence="3">Niue_2</strain>
        <tissue evidence="3">Leaf</tissue>
    </source>
</reference>